<evidence type="ECO:0000256" key="8">
    <source>
        <dbReference type="ARBA" id="ARBA00034120"/>
    </source>
</evidence>
<keyword evidence="7" id="KW-0051">Antiviral defense</keyword>
<dbReference type="EMBL" id="FTMN01000018">
    <property type="protein sequence ID" value="SIR07191.1"/>
    <property type="molecule type" value="Genomic_DNA"/>
</dbReference>
<evidence type="ECO:0000256" key="2">
    <source>
        <dbReference type="ARBA" id="ARBA00022679"/>
    </source>
</evidence>
<organism evidence="11 12">
    <name type="scientific">Marinobacterium stanieri</name>
    <dbReference type="NCBI Taxonomy" id="49186"/>
    <lineage>
        <taxon>Bacteria</taxon>
        <taxon>Pseudomonadati</taxon>
        <taxon>Pseudomonadota</taxon>
        <taxon>Gammaproteobacteria</taxon>
        <taxon>Oceanospirillales</taxon>
        <taxon>Oceanospirillaceae</taxon>
        <taxon>Marinobacterium</taxon>
    </lineage>
</organism>
<accession>A0A1N6XY79</accession>
<evidence type="ECO:0000256" key="5">
    <source>
        <dbReference type="ARBA" id="ARBA00022842"/>
    </source>
</evidence>
<dbReference type="GO" id="GO:0046872">
    <property type="term" value="F:metal ion binding"/>
    <property type="evidence" value="ECO:0007669"/>
    <property type="project" value="UniProtKB-KW"/>
</dbReference>
<evidence type="ECO:0000256" key="9">
    <source>
        <dbReference type="ARBA" id="ARBA00048173"/>
    </source>
</evidence>
<dbReference type="GO" id="GO:0051607">
    <property type="term" value="P:defense response to virus"/>
    <property type="evidence" value="ECO:0007669"/>
    <property type="project" value="UniProtKB-KW"/>
</dbReference>
<dbReference type="STRING" id="49186.SAMN05421647_11815"/>
<dbReference type="RefSeq" id="WP_076466470.1">
    <property type="nucleotide sequence ID" value="NZ_FTMN01000018.1"/>
</dbReference>
<proteinExistence type="inferred from homology"/>
<keyword evidence="5" id="KW-0460">Magnesium</keyword>
<dbReference type="InterPro" id="IPR000123">
    <property type="entry name" value="Reverse_transcriptase_msDNA"/>
</dbReference>
<evidence type="ECO:0000313" key="12">
    <source>
        <dbReference type="Proteomes" id="UP000186895"/>
    </source>
</evidence>
<dbReference type="InterPro" id="IPR043502">
    <property type="entry name" value="DNA/RNA_pol_sf"/>
</dbReference>
<comment type="similarity">
    <text evidence="8">Belongs to the bacterial reverse transcriptase family.</text>
</comment>
<protein>
    <recommendedName>
        <fullName evidence="1">RNA-directed DNA polymerase</fullName>
        <ecNumber evidence="1">2.7.7.49</ecNumber>
    </recommendedName>
</protein>
<keyword evidence="6 11" id="KW-0695">RNA-directed DNA polymerase</keyword>
<dbReference type="GO" id="GO:0003723">
    <property type="term" value="F:RNA binding"/>
    <property type="evidence" value="ECO:0007669"/>
    <property type="project" value="InterPro"/>
</dbReference>
<evidence type="ECO:0000256" key="6">
    <source>
        <dbReference type="ARBA" id="ARBA00022918"/>
    </source>
</evidence>
<reference evidence="11 12" key="1">
    <citation type="submission" date="2017-01" db="EMBL/GenBank/DDBJ databases">
        <authorList>
            <person name="Mah S.A."/>
            <person name="Swanson W.J."/>
            <person name="Moy G.W."/>
            <person name="Vacquier V.D."/>
        </authorList>
    </citation>
    <scope>NUCLEOTIDE SEQUENCE [LARGE SCALE GENOMIC DNA]</scope>
    <source>
        <strain evidence="11 12">DSM 7027</strain>
    </source>
</reference>
<dbReference type="PANTHER" id="PTHR34047:SF7">
    <property type="entry name" value="RNA-DIRECTED DNA POLYMERASE"/>
    <property type="match status" value="1"/>
</dbReference>
<keyword evidence="2" id="KW-0808">Transferase</keyword>
<dbReference type="InterPro" id="IPR051083">
    <property type="entry name" value="GrpII_Intron_Splice-Mob/Def"/>
</dbReference>
<keyword evidence="4" id="KW-0479">Metal-binding</keyword>
<dbReference type="Proteomes" id="UP000186895">
    <property type="component" value="Unassembled WGS sequence"/>
</dbReference>
<dbReference type="GO" id="GO:0003964">
    <property type="term" value="F:RNA-directed DNA polymerase activity"/>
    <property type="evidence" value="ECO:0007669"/>
    <property type="project" value="UniProtKB-KW"/>
</dbReference>
<comment type="catalytic activity">
    <reaction evidence="9">
        <text>DNA(n) + a 2'-deoxyribonucleoside 5'-triphosphate = DNA(n+1) + diphosphate</text>
        <dbReference type="Rhea" id="RHEA:22508"/>
        <dbReference type="Rhea" id="RHEA-COMP:17339"/>
        <dbReference type="Rhea" id="RHEA-COMP:17340"/>
        <dbReference type="ChEBI" id="CHEBI:33019"/>
        <dbReference type="ChEBI" id="CHEBI:61560"/>
        <dbReference type="ChEBI" id="CHEBI:173112"/>
        <dbReference type="EC" id="2.7.7.49"/>
    </reaction>
</comment>
<dbReference type="PRINTS" id="PR00866">
    <property type="entry name" value="RNADNAPOLMS"/>
</dbReference>
<dbReference type="EC" id="2.7.7.49" evidence="1"/>
<dbReference type="CDD" id="cd03487">
    <property type="entry name" value="RT_Bac_retron_II"/>
    <property type="match status" value="1"/>
</dbReference>
<sequence>MSVLEKLAITLGKEQAEVESFLLNAPNKYKVYSIPKRTHGNRIIAQPSRELKKYQRAFIDLYEVYFPVHKNAFSYKKGIGIKQNAEVHKNNPYLLKMDLENFFNSIVPNMFWEEWERSIGDTPNKNEIKWIERILFWSPSKKSNGKMVLSIGAPSSPLISNFVMHSFDKILTSECEKKGVSYTRYADDMTFSTKNKNTLFSLPETVSNVIRGVFGNRVSINRSKTVYSSKAHNRHVTGVTLTNEGKVSLGRDRKRYIKHLIFEYQKNNLDAEKFNHLRGLIAFARYIEPCFIDRLENKYSARLVKKVMDGDYE</sequence>
<evidence type="ECO:0000256" key="3">
    <source>
        <dbReference type="ARBA" id="ARBA00022695"/>
    </source>
</evidence>
<evidence type="ECO:0000313" key="11">
    <source>
        <dbReference type="EMBL" id="SIR07191.1"/>
    </source>
</evidence>
<dbReference type="PANTHER" id="PTHR34047">
    <property type="entry name" value="NUCLEAR INTRON MATURASE 1, MITOCHONDRIAL-RELATED"/>
    <property type="match status" value="1"/>
</dbReference>
<name>A0A1N6XY79_9GAMM</name>
<dbReference type="AlphaFoldDB" id="A0A1N6XY79"/>
<dbReference type="InterPro" id="IPR000477">
    <property type="entry name" value="RT_dom"/>
</dbReference>
<evidence type="ECO:0000256" key="1">
    <source>
        <dbReference type="ARBA" id="ARBA00012493"/>
    </source>
</evidence>
<evidence type="ECO:0000256" key="7">
    <source>
        <dbReference type="ARBA" id="ARBA00023118"/>
    </source>
</evidence>
<dbReference type="NCBIfam" id="NF038233">
    <property type="entry name" value="retron_St85_RT"/>
    <property type="match status" value="1"/>
</dbReference>
<feature type="domain" description="Reverse transcriptase" evidence="10">
    <location>
        <begin position="15"/>
        <end position="241"/>
    </location>
</feature>
<evidence type="ECO:0000256" key="4">
    <source>
        <dbReference type="ARBA" id="ARBA00022723"/>
    </source>
</evidence>
<dbReference type="PROSITE" id="PS50878">
    <property type="entry name" value="RT_POL"/>
    <property type="match status" value="1"/>
</dbReference>
<gene>
    <name evidence="11" type="ORF">SAMN05421647_11815</name>
</gene>
<dbReference type="SUPFAM" id="SSF56672">
    <property type="entry name" value="DNA/RNA polymerases"/>
    <property type="match status" value="1"/>
</dbReference>
<evidence type="ECO:0000259" key="10">
    <source>
        <dbReference type="PROSITE" id="PS50878"/>
    </source>
</evidence>
<keyword evidence="3" id="KW-0548">Nucleotidyltransferase</keyword>
<keyword evidence="12" id="KW-1185">Reference proteome</keyword>
<dbReference type="Pfam" id="PF00078">
    <property type="entry name" value="RVT_1"/>
    <property type="match status" value="1"/>
</dbReference>